<name>A0A3D8S6K1_9HELO</name>
<accession>A0A3D8S6K1</accession>
<dbReference type="EMBL" id="PDLM01000003">
    <property type="protein sequence ID" value="RDW81886.1"/>
    <property type="molecule type" value="Genomic_DNA"/>
</dbReference>
<protein>
    <recommendedName>
        <fullName evidence="2">Heterokaryon incompatibility domain-containing protein</fullName>
    </recommendedName>
</protein>
<dbReference type="Pfam" id="PF06985">
    <property type="entry name" value="HET"/>
    <property type="match status" value="1"/>
</dbReference>
<dbReference type="STRING" id="1849047.A0A3D8S6K1"/>
<proteinExistence type="predicted"/>
<feature type="compositionally biased region" description="Basic and acidic residues" evidence="1">
    <location>
        <begin position="727"/>
        <end position="740"/>
    </location>
</feature>
<dbReference type="PANTHER" id="PTHR24148">
    <property type="entry name" value="ANKYRIN REPEAT DOMAIN-CONTAINING PROTEIN 39 HOMOLOG-RELATED"/>
    <property type="match status" value="1"/>
</dbReference>
<feature type="domain" description="Heterokaryon incompatibility" evidence="2">
    <location>
        <begin position="49"/>
        <end position="191"/>
    </location>
</feature>
<dbReference type="Proteomes" id="UP000256645">
    <property type="component" value="Unassembled WGS sequence"/>
</dbReference>
<keyword evidence="4" id="KW-1185">Reference proteome</keyword>
<dbReference type="InterPro" id="IPR010730">
    <property type="entry name" value="HET"/>
</dbReference>
<dbReference type="OrthoDB" id="194358at2759"/>
<sequence length="858" mass="95835">MAIESGPPNIYKPLAATNEIRLLYLQPQSWNEGVICEMRHVKLSDRPHYEALSYMWGSQKEKSTIILDSQGFRVGQNLELALDHLKLAKEPRVLWIDALCINQSDIAERNRQVSQMSQIYTGARRVIAWLGPSDDTSSKAIRAMSTLMPNFLLSYRSWLDYEKHGFEDQVLKPIKSFCSRRYWDRLWIIQELVLATDICIQCGTEQLRWSTLCTFFVEFEAHGGIAQSLPLDADARDTMPARLVREWKNRKTSDVIEGYIVDRSLCSLYYRYEKAKCQDPRDKIYGLRSFAGECCNDAVPIDYSMPRYDLCGLLFQHHVLNHLNDKDEANNRLGYSYRVRDDTNDYLRRPKYLSSQGAPASIIRTSQLFHQSMRVTSSERPPSTSAELVQEPLGHEEIEIPDFDNATLDIGTFDIPLFGFTESPITNIANTLQINGAENFSTSPSATGPLAFENEDSPKTLTLTGIIEPSETDTTSQISSSLRWHPKLSNLPTKVRNRLSLPSAFTSARKKAARLSATITAYERSSKPSLDSASTSADFSAPKELKSPTWPEETLVAAPGTFCKVLGDYKGRISYLLPSGVGDAELDFGSTMIEQRLANLEGIQVTHETDLACRNYGGQYRVSFPVDFKIPKSRPVSMPTGFPGCPEDTWAKAQKELNKIVSKDCMVAIEEHGYLCFVPHGTKIGDLVCFFPETDVVAIVRPSGSNGQIVGRAVSIYEKPPADTLIKEFGDRGGLSERRNSSGGEESAQDESAVQESITSMAAKDDGTAEPVVFPGPGIPVLFELDVSTLQLLTHASAPPLTKPYRVIKSQPLLWPGSQYFARPADKPETAPIFQMTVAGPERPVRPNRLFKEDFIVE</sequence>
<dbReference type="PANTHER" id="PTHR24148:SF73">
    <property type="entry name" value="HET DOMAIN PROTEIN (AFU_ORTHOLOGUE AFUA_8G01020)"/>
    <property type="match status" value="1"/>
</dbReference>
<feature type="compositionally biased region" description="Polar residues" evidence="1">
    <location>
        <begin position="527"/>
        <end position="538"/>
    </location>
</feature>
<dbReference type="InterPro" id="IPR052895">
    <property type="entry name" value="HetReg/Transcr_Mod"/>
</dbReference>
<evidence type="ECO:0000259" key="2">
    <source>
        <dbReference type="Pfam" id="PF06985"/>
    </source>
</evidence>
<evidence type="ECO:0000313" key="4">
    <source>
        <dbReference type="Proteomes" id="UP000256645"/>
    </source>
</evidence>
<feature type="region of interest" description="Disordered" evidence="1">
    <location>
        <begin position="727"/>
        <end position="756"/>
    </location>
</feature>
<dbReference type="AlphaFoldDB" id="A0A3D8S6K1"/>
<feature type="region of interest" description="Disordered" evidence="1">
    <location>
        <begin position="526"/>
        <end position="545"/>
    </location>
</feature>
<evidence type="ECO:0000256" key="1">
    <source>
        <dbReference type="SAM" id="MobiDB-lite"/>
    </source>
</evidence>
<reference evidence="3 4" key="1">
    <citation type="journal article" date="2018" name="IMA Fungus">
        <title>IMA Genome-F 9: Draft genome sequence of Annulohypoxylon stygium, Aspergillus mulundensis, Berkeleyomyces basicola (syn. Thielaviopsis basicola), Ceratocystis smalleyi, two Cercospora beticola strains, Coleophoma cylindrospora, Fusarium fracticaudum, Phialophora cf. hyalina, and Morchella septimelata.</title>
        <authorList>
            <person name="Wingfield B.D."/>
            <person name="Bills G.F."/>
            <person name="Dong Y."/>
            <person name="Huang W."/>
            <person name="Nel W.J."/>
            <person name="Swalarsk-Parry B.S."/>
            <person name="Vaghefi N."/>
            <person name="Wilken P.M."/>
            <person name="An Z."/>
            <person name="de Beer Z.W."/>
            <person name="De Vos L."/>
            <person name="Chen L."/>
            <person name="Duong T.A."/>
            <person name="Gao Y."/>
            <person name="Hammerbacher A."/>
            <person name="Kikkert J.R."/>
            <person name="Li Y."/>
            <person name="Li H."/>
            <person name="Li K."/>
            <person name="Li Q."/>
            <person name="Liu X."/>
            <person name="Ma X."/>
            <person name="Naidoo K."/>
            <person name="Pethybridge S.J."/>
            <person name="Sun J."/>
            <person name="Steenkamp E.T."/>
            <person name="van der Nest M.A."/>
            <person name="van Wyk S."/>
            <person name="Wingfield M.J."/>
            <person name="Xiong C."/>
            <person name="Yue Q."/>
            <person name="Zhang X."/>
        </authorList>
    </citation>
    <scope>NUCLEOTIDE SEQUENCE [LARGE SCALE GENOMIC DNA]</scope>
    <source>
        <strain evidence="3 4">BP6252</strain>
    </source>
</reference>
<evidence type="ECO:0000313" key="3">
    <source>
        <dbReference type="EMBL" id="RDW81886.1"/>
    </source>
</evidence>
<organism evidence="3 4">
    <name type="scientific">Coleophoma cylindrospora</name>
    <dbReference type="NCBI Taxonomy" id="1849047"/>
    <lineage>
        <taxon>Eukaryota</taxon>
        <taxon>Fungi</taxon>
        <taxon>Dikarya</taxon>
        <taxon>Ascomycota</taxon>
        <taxon>Pezizomycotina</taxon>
        <taxon>Leotiomycetes</taxon>
        <taxon>Helotiales</taxon>
        <taxon>Dermateaceae</taxon>
        <taxon>Coleophoma</taxon>
    </lineage>
</organism>
<comment type="caution">
    <text evidence="3">The sequence shown here is derived from an EMBL/GenBank/DDBJ whole genome shotgun (WGS) entry which is preliminary data.</text>
</comment>
<gene>
    <name evidence="3" type="ORF">BP6252_02998</name>
</gene>